<dbReference type="Pfam" id="PF04570">
    <property type="entry name" value="zf-FLZ"/>
    <property type="match status" value="1"/>
</dbReference>
<evidence type="ECO:0000256" key="7">
    <source>
        <dbReference type="SAM" id="MobiDB-lite"/>
    </source>
</evidence>
<feature type="compositionally biased region" description="Basic and acidic residues" evidence="7">
    <location>
        <begin position="13"/>
        <end position="23"/>
    </location>
</feature>
<evidence type="ECO:0000256" key="6">
    <source>
        <dbReference type="PROSITE-ProRule" id="PRU01131"/>
    </source>
</evidence>
<feature type="domain" description="FLZ-type" evidence="8">
    <location>
        <begin position="81"/>
        <end position="125"/>
    </location>
</feature>
<evidence type="ECO:0000256" key="5">
    <source>
        <dbReference type="ARBA" id="ARBA00022771"/>
    </source>
</evidence>
<dbReference type="PANTHER" id="PTHR33059">
    <property type="entry name" value="FCS-LIKE ZINC FINGER 5"/>
    <property type="match status" value="1"/>
</dbReference>
<dbReference type="PANTHER" id="PTHR33059:SF81">
    <property type="entry name" value="FLZ-TYPE DOMAIN-CONTAINING PROTEIN"/>
    <property type="match status" value="1"/>
</dbReference>
<sequence>MEDSIFPTRSHRSKYDPDIDSMRRPIRSPSSPLLITTSIAALKLSANTNKWLSNKVKSSTVVSAEKCLENYNKVDFVSLGGFLKSCLCCQKKIADDDDIFMYRNLEAFCSQDCRSKYITAAVEKQKGDCLDSTVSEAFKNYDVTKLRRLGK</sequence>
<feature type="region of interest" description="Disordered" evidence="7">
    <location>
        <begin position="1"/>
        <end position="27"/>
    </location>
</feature>
<evidence type="ECO:0000256" key="2">
    <source>
        <dbReference type="ARBA" id="ARBA00009374"/>
    </source>
</evidence>
<reference evidence="9" key="1">
    <citation type="journal article" date="2021" name="Nat. Commun.">
        <title>Genomic analyses provide insights into spinach domestication and the genetic basis of agronomic traits.</title>
        <authorList>
            <person name="Cai X."/>
            <person name="Sun X."/>
            <person name="Xu C."/>
            <person name="Sun H."/>
            <person name="Wang X."/>
            <person name="Ge C."/>
            <person name="Zhang Z."/>
            <person name="Wang Q."/>
            <person name="Fei Z."/>
            <person name="Jiao C."/>
            <person name="Wang Q."/>
        </authorList>
    </citation>
    <scope>NUCLEOTIDE SEQUENCE [LARGE SCALE GENOMIC DNA]</scope>
    <source>
        <strain evidence="9">cv. Varoflay</strain>
    </source>
</reference>
<reference evidence="10" key="2">
    <citation type="submission" date="2025-08" db="UniProtKB">
        <authorList>
            <consortium name="RefSeq"/>
        </authorList>
    </citation>
    <scope>IDENTIFICATION</scope>
    <source>
        <tissue evidence="10">Leaf</tissue>
    </source>
</reference>
<name>A0ABM3RNQ8_SPIOL</name>
<dbReference type="Proteomes" id="UP000813463">
    <property type="component" value="Chromosome 3"/>
</dbReference>
<evidence type="ECO:0000256" key="1">
    <source>
        <dbReference type="ARBA" id="ARBA00004496"/>
    </source>
</evidence>
<keyword evidence="3" id="KW-0963">Cytoplasm</keyword>
<evidence type="ECO:0000313" key="10">
    <source>
        <dbReference type="RefSeq" id="XP_056697242.1"/>
    </source>
</evidence>
<evidence type="ECO:0000259" key="8">
    <source>
        <dbReference type="PROSITE" id="PS51795"/>
    </source>
</evidence>
<dbReference type="PROSITE" id="PS51795">
    <property type="entry name" value="ZF_FLZ"/>
    <property type="match status" value="1"/>
</dbReference>
<proteinExistence type="inferred from homology"/>
<evidence type="ECO:0000256" key="4">
    <source>
        <dbReference type="ARBA" id="ARBA00022723"/>
    </source>
</evidence>
<feature type="zinc finger region" description="FLZ-type" evidence="6">
    <location>
        <begin position="81"/>
        <end position="125"/>
    </location>
</feature>
<organism evidence="9 10">
    <name type="scientific">Spinacia oleracea</name>
    <name type="common">Spinach</name>
    <dbReference type="NCBI Taxonomy" id="3562"/>
    <lineage>
        <taxon>Eukaryota</taxon>
        <taxon>Viridiplantae</taxon>
        <taxon>Streptophyta</taxon>
        <taxon>Embryophyta</taxon>
        <taxon>Tracheophyta</taxon>
        <taxon>Spermatophyta</taxon>
        <taxon>Magnoliopsida</taxon>
        <taxon>eudicotyledons</taxon>
        <taxon>Gunneridae</taxon>
        <taxon>Pentapetalae</taxon>
        <taxon>Caryophyllales</taxon>
        <taxon>Chenopodiaceae</taxon>
        <taxon>Chenopodioideae</taxon>
        <taxon>Anserineae</taxon>
        <taxon>Spinacia</taxon>
    </lineage>
</organism>
<evidence type="ECO:0000313" key="9">
    <source>
        <dbReference type="Proteomes" id="UP000813463"/>
    </source>
</evidence>
<comment type="similarity">
    <text evidence="2">Belongs to the FLZ family.</text>
</comment>
<keyword evidence="5" id="KW-0862">Zinc</keyword>
<gene>
    <name evidence="10" type="primary">LOC130470743</name>
</gene>
<keyword evidence="4" id="KW-0479">Metal-binding</keyword>
<dbReference type="RefSeq" id="XP_056697242.1">
    <property type="nucleotide sequence ID" value="XM_056841264.1"/>
</dbReference>
<dbReference type="GeneID" id="130470743"/>
<dbReference type="InterPro" id="IPR007650">
    <property type="entry name" value="Zf-FLZ_dom"/>
</dbReference>
<comment type="subcellular location">
    <subcellularLocation>
        <location evidence="1">Cytoplasm</location>
    </subcellularLocation>
</comment>
<keyword evidence="5" id="KW-0863">Zinc-finger</keyword>
<evidence type="ECO:0000256" key="3">
    <source>
        <dbReference type="ARBA" id="ARBA00022490"/>
    </source>
</evidence>
<protein>
    <submittedName>
        <fullName evidence="10">FCS-Like Zinc finger 10-like</fullName>
    </submittedName>
</protein>
<keyword evidence="9" id="KW-1185">Reference proteome</keyword>
<accession>A0ABM3RNQ8</accession>